<sequence length="120" mass="13126">MTVAFIVHDDEVNCARLVGWQDVADRSKFGHANRTNPDSLALLEHVAPLCLRYANFGTLQSRVRRRMDHRGRTALCVGSLLSRAVLSSSRSRACTRPTLALAVADKRTDLAAALHGTSRG</sequence>
<organism evidence="1 2">
    <name type="scientific">Cryptosporangium aurantiacum</name>
    <dbReference type="NCBI Taxonomy" id="134849"/>
    <lineage>
        <taxon>Bacteria</taxon>
        <taxon>Bacillati</taxon>
        <taxon>Actinomycetota</taxon>
        <taxon>Actinomycetes</taxon>
        <taxon>Cryptosporangiales</taxon>
        <taxon>Cryptosporangiaceae</taxon>
        <taxon>Cryptosporangium</taxon>
    </lineage>
</organism>
<dbReference type="RefSeq" id="WP_218618002.1">
    <property type="nucleotide sequence ID" value="NZ_FRCS01000019.1"/>
</dbReference>
<dbReference type="STRING" id="134849.SAMN05443668_1198"/>
<dbReference type="EMBL" id="FRCS01000019">
    <property type="protein sequence ID" value="SHN46913.1"/>
    <property type="molecule type" value="Genomic_DNA"/>
</dbReference>
<reference evidence="1 2" key="1">
    <citation type="submission" date="2016-11" db="EMBL/GenBank/DDBJ databases">
        <authorList>
            <person name="Jaros S."/>
            <person name="Januszkiewicz K."/>
            <person name="Wedrychowicz H."/>
        </authorList>
    </citation>
    <scope>NUCLEOTIDE SEQUENCE [LARGE SCALE GENOMIC DNA]</scope>
    <source>
        <strain evidence="1 2">DSM 46144</strain>
    </source>
</reference>
<dbReference type="AlphaFoldDB" id="A0A1M7RKS4"/>
<keyword evidence="2" id="KW-1185">Reference proteome</keyword>
<dbReference type="Proteomes" id="UP000184440">
    <property type="component" value="Unassembled WGS sequence"/>
</dbReference>
<evidence type="ECO:0000313" key="2">
    <source>
        <dbReference type="Proteomes" id="UP000184440"/>
    </source>
</evidence>
<accession>A0A1M7RKS4</accession>
<proteinExistence type="predicted"/>
<name>A0A1M7RKS4_9ACTN</name>
<gene>
    <name evidence="1" type="ORF">SAMN05443668_1198</name>
</gene>
<evidence type="ECO:0000313" key="1">
    <source>
        <dbReference type="EMBL" id="SHN46913.1"/>
    </source>
</evidence>
<protein>
    <submittedName>
        <fullName evidence="1">Uncharacterized protein</fullName>
    </submittedName>
</protein>